<dbReference type="PRINTS" id="PR00420">
    <property type="entry name" value="RNGMNOXGNASE"/>
</dbReference>
<dbReference type="PANTHER" id="PTHR42685">
    <property type="entry name" value="GERANYLGERANYL DIPHOSPHATE REDUCTASE"/>
    <property type="match status" value="1"/>
</dbReference>
<dbReference type="Proteomes" id="UP000621210">
    <property type="component" value="Unassembled WGS sequence"/>
</dbReference>
<dbReference type="InterPro" id="IPR050407">
    <property type="entry name" value="Geranylgeranyl_reductase"/>
</dbReference>
<dbReference type="EMBL" id="JACVQF010000222">
    <property type="protein sequence ID" value="MBD0423398.1"/>
    <property type="molecule type" value="Genomic_DNA"/>
</dbReference>
<name>A0A926QTL7_9ACTN</name>
<dbReference type="InterPro" id="IPR002938">
    <property type="entry name" value="FAD-bd"/>
</dbReference>
<comment type="caution">
    <text evidence="2">The sequence shown here is derived from an EMBL/GenBank/DDBJ whole genome shotgun (WGS) entry which is preliminary data.</text>
</comment>
<gene>
    <name evidence="2" type="ORF">H0H10_30260</name>
</gene>
<organism evidence="2 3">
    <name type="scientific">Streptomyces griseicoloratus</name>
    <dbReference type="NCBI Taxonomy" id="2752516"/>
    <lineage>
        <taxon>Bacteria</taxon>
        <taxon>Bacillati</taxon>
        <taxon>Actinomycetota</taxon>
        <taxon>Actinomycetes</taxon>
        <taxon>Kitasatosporales</taxon>
        <taxon>Streptomycetaceae</taxon>
        <taxon>Streptomyces</taxon>
    </lineage>
</organism>
<dbReference type="SUPFAM" id="SSF51905">
    <property type="entry name" value="FAD/NAD(P)-binding domain"/>
    <property type="match status" value="1"/>
</dbReference>
<dbReference type="AlphaFoldDB" id="A0A926QTL7"/>
<keyword evidence="3" id="KW-1185">Reference proteome</keyword>
<proteinExistence type="predicted"/>
<dbReference type="PANTHER" id="PTHR42685:SF22">
    <property type="entry name" value="CONDITIONED MEDIUM FACTOR RECEPTOR 1"/>
    <property type="match status" value="1"/>
</dbReference>
<protein>
    <submittedName>
        <fullName evidence="2">NAD(P)/FAD-dependent oxidoreductase</fullName>
    </submittedName>
</protein>
<accession>A0A926QTL7</accession>
<feature type="domain" description="FAD-binding" evidence="1">
    <location>
        <begin position="2"/>
        <end position="346"/>
    </location>
</feature>
<dbReference type="InterPro" id="IPR036188">
    <property type="entry name" value="FAD/NAD-bd_sf"/>
</dbReference>
<dbReference type="RefSeq" id="WP_188184332.1">
    <property type="nucleotide sequence ID" value="NZ_JACVQF010000222.1"/>
</dbReference>
<sequence>MYDVIVVGARCAGSPLAMLLARKGYRVLVLDRAAFPKDTVSTHYVQPSGLARLRRWGLLDRLTATGCPPISQAVWRFGDDLSVRGFAPPFDGVATALAPRRTVLDALLVDAAREAGAEVRERCTVRSLLWDDAGRVTGVRYHCRGREHTVRAPLVVGADGRNSLVARETGARKYHERPPLTVVYYAYWRGLPEQRRHLNEVFLMGDKQIGVIPTHDDACLVQVARPHSFYPTYRTDIEGHYHKAIAEAAPALAREMADGAERVDRFRGTADLGNFYRTPYGPGWALVGDAGYHKDPLTGQGISDAWRDAELLADAVDRVESGAEEWEPALAGYERARNAASELIYEFTCEAAGFDLDPMTRQLVRVVATHREDADRFFGMIAGSVPAEDFFAPDNLLAMLGRLPADALAELTGTKGIR</sequence>
<reference evidence="2" key="1">
    <citation type="submission" date="2020-09" db="EMBL/GenBank/DDBJ databases">
        <title>Streptomyces grisecoloratus sp. nov., isolated from cotton soil.</title>
        <authorList>
            <person name="Xing L."/>
        </authorList>
    </citation>
    <scope>NUCLEOTIDE SEQUENCE</scope>
    <source>
        <strain evidence="2">TRM S81-3</strain>
    </source>
</reference>
<evidence type="ECO:0000259" key="1">
    <source>
        <dbReference type="Pfam" id="PF01494"/>
    </source>
</evidence>
<evidence type="ECO:0000313" key="3">
    <source>
        <dbReference type="Proteomes" id="UP000621210"/>
    </source>
</evidence>
<reference evidence="2" key="2">
    <citation type="submission" date="2020-09" db="EMBL/GenBank/DDBJ databases">
        <authorList>
            <person name="Luo X."/>
        </authorList>
    </citation>
    <scope>NUCLEOTIDE SEQUENCE</scope>
    <source>
        <strain evidence="2">TRM S81-3</strain>
    </source>
</reference>
<dbReference type="Gene3D" id="3.50.50.60">
    <property type="entry name" value="FAD/NAD(P)-binding domain"/>
    <property type="match status" value="1"/>
</dbReference>
<evidence type="ECO:0000313" key="2">
    <source>
        <dbReference type="EMBL" id="MBD0423398.1"/>
    </source>
</evidence>
<dbReference type="Pfam" id="PF01494">
    <property type="entry name" value="FAD_binding_3"/>
    <property type="match status" value="1"/>
</dbReference>
<dbReference type="GO" id="GO:0071949">
    <property type="term" value="F:FAD binding"/>
    <property type="evidence" value="ECO:0007669"/>
    <property type="project" value="InterPro"/>
</dbReference>